<evidence type="ECO:0000256" key="10">
    <source>
        <dbReference type="ARBA" id="ARBA00022917"/>
    </source>
</evidence>
<dbReference type="GO" id="GO:0006423">
    <property type="term" value="P:cysteinyl-tRNA aminoacylation"/>
    <property type="evidence" value="ECO:0007669"/>
    <property type="project" value="UniProtKB-UniRule"/>
</dbReference>
<keyword evidence="7 12" id="KW-0547">Nucleotide-binding</keyword>
<evidence type="ECO:0000256" key="5">
    <source>
        <dbReference type="ARBA" id="ARBA00022598"/>
    </source>
</evidence>
<evidence type="ECO:0000256" key="3">
    <source>
        <dbReference type="ARBA" id="ARBA00011245"/>
    </source>
</evidence>
<reference evidence="14 15" key="1">
    <citation type="submission" date="2013-06" db="EMBL/GenBank/DDBJ databases">
        <authorList>
            <person name="Aslett M."/>
        </authorList>
    </citation>
    <scope>NUCLEOTIDE SEQUENCE [LARGE SCALE GENOMIC DNA]</scope>
    <source>
        <strain evidence="14 15">Db11</strain>
    </source>
</reference>
<comment type="catalytic activity">
    <reaction evidence="12">
        <text>tRNA(Cys) + L-cysteine + ATP = L-cysteinyl-tRNA(Cys) + AMP + diphosphate</text>
        <dbReference type="Rhea" id="RHEA:17773"/>
        <dbReference type="Rhea" id="RHEA-COMP:9661"/>
        <dbReference type="Rhea" id="RHEA-COMP:9679"/>
        <dbReference type="ChEBI" id="CHEBI:30616"/>
        <dbReference type="ChEBI" id="CHEBI:33019"/>
        <dbReference type="ChEBI" id="CHEBI:35235"/>
        <dbReference type="ChEBI" id="CHEBI:78442"/>
        <dbReference type="ChEBI" id="CHEBI:78517"/>
        <dbReference type="ChEBI" id="CHEBI:456215"/>
        <dbReference type="EC" id="6.1.1.16"/>
    </reaction>
</comment>
<accession>A0ABC9IEE7</accession>
<dbReference type="CDD" id="cd00672">
    <property type="entry name" value="CysRS_core"/>
    <property type="match status" value="1"/>
</dbReference>
<proteinExistence type="inferred from homology"/>
<dbReference type="PANTHER" id="PTHR10890">
    <property type="entry name" value="CYSTEINYL-TRNA SYNTHETASE"/>
    <property type="match status" value="1"/>
</dbReference>
<dbReference type="InterPro" id="IPR032678">
    <property type="entry name" value="tRNA-synt_1_cat_dom"/>
</dbReference>
<protein>
    <recommendedName>
        <fullName evidence="12">Cysteine--tRNA ligase</fullName>
        <ecNumber evidence="12">6.1.1.16</ecNumber>
    </recommendedName>
    <alternativeName>
        <fullName evidence="12">Cysteinyl-tRNA synthetase</fullName>
        <shortName evidence="12">CysRS</shortName>
    </alternativeName>
</protein>
<dbReference type="GO" id="GO:0008270">
    <property type="term" value="F:zinc ion binding"/>
    <property type="evidence" value="ECO:0007669"/>
    <property type="project" value="UniProtKB-UniRule"/>
</dbReference>
<dbReference type="GO" id="GO:0005524">
    <property type="term" value="F:ATP binding"/>
    <property type="evidence" value="ECO:0007669"/>
    <property type="project" value="UniProtKB-UniRule"/>
</dbReference>
<keyword evidence="9 12" id="KW-0067">ATP-binding</keyword>
<dbReference type="InterPro" id="IPR014729">
    <property type="entry name" value="Rossmann-like_a/b/a_fold"/>
</dbReference>
<feature type="short sequence motif" description="'HIGH' region" evidence="12">
    <location>
        <begin position="40"/>
        <end position="50"/>
    </location>
</feature>
<reference evidence="15" key="2">
    <citation type="submission" date="2013-11" db="EMBL/GenBank/DDBJ databases">
        <title>Genome sequences of clinical and environmental isolates of Serratia marcescens.</title>
        <authorList>
            <person name="Iguchi A."/>
            <person name="Komatsu H."/>
            <person name="Nagaya Y."/>
            <person name="Ogura Y."/>
            <person name="Katsura K."/>
            <person name="Kurokawa K."/>
            <person name="Ooka T."/>
            <person name="Hattori M."/>
            <person name="Gotoh N."/>
            <person name="Thomson N."/>
            <person name="Hayashi T."/>
        </authorList>
    </citation>
    <scope>NUCLEOTIDE SEQUENCE [LARGE SCALE GENOMIC DNA]</scope>
    <source>
        <strain evidence="15">Db11</strain>
    </source>
</reference>
<comment type="subunit">
    <text evidence="3 12">Monomer.</text>
</comment>
<feature type="binding site" evidence="12">
    <location>
        <position position="38"/>
    </location>
    <ligand>
        <name>Zn(2+)</name>
        <dbReference type="ChEBI" id="CHEBI:29105"/>
    </ligand>
</feature>
<dbReference type="SMART" id="SM00840">
    <property type="entry name" value="DALR_2"/>
    <property type="match status" value="1"/>
</dbReference>
<dbReference type="SUPFAM" id="SSF47323">
    <property type="entry name" value="Anticodon-binding domain of a subclass of class I aminoacyl-tRNA synthetases"/>
    <property type="match status" value="1"/>
</dbReference>
<dbReference type="AlphaFoldDB" id="A0ABC9IEE7"/>
<dbReference type="EMBL" id="HG326223">
    <property type="protein sequence ID" value="CDG11002.1"/>
    <property type="molecule type" value="Genomic_DNA"/>
</dbReference>
<evidence type="ECO:0000256" key="4">
    <source>
        <dbReference type="ARBA" id="ARBA00022490"/>
    </source>
</evidence>
<gene>
    <name evidence="12 14" type="primary">cysS</name>
    <name evidence="14" type="ORF">SMDB11_0411</name>
</gene>
<organism evidence="14 15">
    <name type="scientific">Serratia marcescens subsp. marcescens Db11</name>
    <dbReference type="NCBI Taxonomy" id="273526"/>
    <lineage>
        <taxon>Bacteria</taxon>
        <taxon>Pseudomonadati</taxon>
        <taxon>Pseudomonadota</taxon>
        <taxon>Gammaproteobacteria</taxon>
        <taxon>Enterobacterales</taxon>
        <taxon>Yersiniaceae</taxon>
        <taxon>Serratia</taxon>
    </lineage>
</organism>
<reference evidence="14 15" key="3">
    <citation type="journal article" date="2014" name="Genome Biol. Evol.">
        <title>Genome evolution and plasticity of Serratia marcescens, an important multidrug-resistant nosocomial pathogen.</title>
        <authorList>
            <person name="Iguchi A."/>
            <person name="Nagaya Y."/>
            <person name="Pradel E."/>
            <person name="Ooka T."/>
            <person name="Ogura Y."/>
            <person name="Katsura K."/>
            <person name="Kurokawa K."/>
            <person name="Oshima K."/>
            <person name="Hattori M."/>
            <person name="Parkhill J."/>
            <person name="Sebaihia M."/>
            <person name="Coulthurst S.J."/>
            <person name="Gotoh N."/>
            <person name="Thomson N.R."/>
            <person name="Ewbank J.J."/>
            <person name="Hayashi T."/>
        </authorList>
    </citation>
    <scope>NUCLEOTIDE SEQUENCE [LARGE SCALE GENOMIC DNA]</scope>
    <source>
        <strain evidence="14 15">Db11</strain>
    </source>
</reference>
<evidence type="ECO:0000313" key="15">
    <source>
        <dbReference type="Proteomes" id="UP000018979"/>
    </source>
</evidence>
<feature type="binding site" evidence="12">
    <location>
        <position position="219"/>
    </location>
    <ligand>
        <name>Zn(2+)</name>
        <dbReference type="ChEBI" id="CHEBI:29105"/>
    </ligand>
</feature>
<keyword evidence="4 12" id="KW-0963">Cytoplasm</keyword>
<comment type="similarity">
    <text evidence="2 12">Belongs to the class-I aminoacyl-tRNA synthetase family.</text>
</comment>
<comment type="cofactor">
    <cofactor evidence="12">
        <name>Zn(2+)</name>
        <dbReference type="ChEBI" id="CHEBI:29105"/>
    </cofactor>
    <text evidence="12">Binds 1 zinc ion per subunit.</text>
</comment>
<keyword evidence="5 12" id="KW-0436">Ligase</keyword>
<dbReference type="Gene3D" id="1.20.120.1910">
    <property type="entry name" value="Cysteine-tRNA ligase, C-terminal anti-codon recognition domain"/>
    <property type="match status" value="1"/>
</dbReference>
<dbReference type="Proteomes" id="UP000018979">
    <property type="component" value="Chromosome I"/>
</dbReference>
<dbReference type="NCBIfam" id="TIGR00435">
    <property type="entry name" value="cysS"/>
    <property type="match status" value="1"/>
</dbReference>
<evidence type="ECO:0000256" key="11">
    <source>
        <dbReference type="ARBA" id="ARBA00023146"/>
    </source>
</evidence>
<comment type="subcellular location">
    <subcellularLocation>
        <location evidence="1 12">Cytoplasm</location>
    </subcellularLocation>
</comment>
<feature type="binding site" evidence="12">
    <location>
        <position position="248"/>
    </location>
    <ligand>
        <name>Zn(2+)</name>
        <dbReference type="ChEBI" id="CHEBI:29105"/>
    </ligand>
</feature>
<sequence>MLSRTPRNLPMLKIFNTLSRQKEEFKPIHAGKVGMYVCGVTIYDLCHIGHGRTFVAFDVVARYLRYLGYSLNYVRNVTDVDDKIIRRAAENHETCDQLTERMLAEMHADFDALLIDRPDQEPRATQHIAEIIEITQRLIDRDHAYVASNGDVMFSIDSDPQYGLLSRQDLDQLQAGARVEIDDVKRNPMDFVLWKMSKPGEPSWQSPWGPGRPGWHIECSAMNCKQLGTHFDIHGGGSDLMFPHHENEIAQSSCAHDGPYVNYWMHSGMVMIDREKMSKSLDNFFTIRDVLGHYDAETVRYFLMSGHYRSQLNYSEENLKQARTALERLYTALRGTDADAAPAGGEAFEARFREAMDDDFNTPEAYSALFDLAREVNRLKGEDMAAANGMAAELRKLANVLGLLQQEPEQFLQGGAQVDDGEVAEIEALIKQRNEARAAKDWALADAARDRLNEMNIVLEDGPQGTTWRRK</sequence>
<dbReference type="KEGG" id="smac:SMDB11_0411"/>
<feature type="domain" description="Cysteinyl-tRNA synthetase class Ia DALR" evidence="13">
    <location>
        <begin position="351"/>
        <end position="412"/>
    </location>
</feature>
<evidence type="ECO:0000259" key="13">
    <source>
        <dbReference type="SMART" id="SM00840"/>
    </source>
</evidence>
<dbReference type="SUPFAM" id="SSF52374">
    <property type="entry name" value="Nucleotidylyl transferase"/>
    <property type="match status" value="1"/>
</dbReference>
<name>A0ABC9IEE7_SERMA</name>
<dbReference type="Pfam" id="PF23493">
    <property type="entry name" value="CysS_C"/>
    <property type="match status" value="1"/>
</dbReference>
<evidence type="ECO:0000313" key="14">
    <source>
        <dbReference type="EMBL" id="CDG11002.1"/>
    </source>
</evidence>
<keyword evidence="6 12" id="KW-0479">Metal-binding</keyword>
<dbReference type="GO" id="GO:0005737">
    <property type="term" value="C:cytoplasm"/>
    <property type="evidence" value="ECO:0007669"/>
    <property type="project" value="UniProtKB-SubCell"/>
</dbReference>
<evidence type="ECO:0000256" key="2">
    <source>
        <dbReference type="ARBA" id="ARBA00005594"/>
    </source>
</evidence>
<dbReference type="InterPro" id="IPR015273">
    <property type="entry name" value="Cys-tRNA-synt_Ia_DALR"/>
</dbReference>
<dbReference type="FunFam" id="3.40.50.620:FF:000009">
    <property type="entry name" value="Cysteine--tRNA ligase"/>
    <property type="match status" value="1"/>
</dbReference>
<dbReference type="Gene3D" id="3.40.50.620">
    <property type="entry name" value="HUPs"/>
    <property type="match status" value="1"/>
</dbReference>
<dbReference type="EC" id="6.1.1.16" evidence="12"/>
<keyword evidence="11 12" id="KW-0030">Aminoacyl-tRNA synthetase</keyword>
<dbReference type="FunFam" id="1.20.120.1910:FF:000001">
    <property type="entry name" value="Cysteine--tRNA ligase"/>
    <property type="match status" value="1"/>
</dbReference>
<dbReference type="PANTHER" id="PTHR10890:SF3">
    <property type="entry name" value="CYSTEINE--TRNA LIGASE, CYTOPLASMIC"/>
    <property type="match status" value="1"/>
</dbReference>
<feature type="short sequence motif" description="'KMSKS' region" evidence="12">
    <location>
        <begin position="276"/>
        <end position="280"/>
    </location>
</feature>
<dbReference type="GO" id="GO:0004817">
    <property type="term" value="F:cysteine-tRNA ligase activity"/>
    <property type="evidence" value="ECO:0007669"/>
    <property type="project" value="UniProtKB-UniRule"/>
</dbReference>
<dbReference type="InterPro" id="IPR009080">
    <property type="entry name" value="tRNAsynth_Ia_anticodon-bd"/>
</dbReference>
<evidence type="ECO:0000256" key="12">
    <source>
        <dbReference type="HAMAP-Rule" id="MF_00041"/>
    </source>
</evidence>
<dbReference type="CDD" id="cd07963">
    <property type="entry name" value="Anticodon_Ia_Cys"/>
    <property type="match status" value="1"/>
</dbReference>
<feature type="binding site" evidence="12">
    <location>
        <position position="279"/>
    </location>
    <ligand>
        <name>ATP</name>
        <dbReference type="ChEBI" id="CHEBI:30616"/>
    </ligand>
</feature>
<evidence type="ECO:0000256" key="9">
    <source>
        <dbReference type="ARBA" id="ARBA00022840"/>
    </source>
</evidence>
<dbReference type="PRINTS" id="PR00983">
    <property type="entry name" value="TRNASYNTHCYS"/>
</dbReference>
<dbReference type="Pfam" id="PF09190">
    <property type="entry name" value="DALR_2"/>
    <property type="match status" value="1"/>
</dbReference>
<dbReference type="Pfam" id="PF01406">
    <property type="entry name" value="tRNA-synt_1e"/>
    <property type="match status" value="1"/>
</dbReference>
<keyword evidence="10 12" id="KW-0648">Protein biosynthesis</keyword>
<dbReference type="InterPro" id="IPR015803">
    <property type="entry name" value="Cys-tRNA-ligase"/>
</dbReference>
<dbReference type="HAMAP" id="MF_00041">
    <property type="entry name" value="Cys_tRNA_synth"/>
    <property type="match status" value="1"/>
</dbReference>
<evidence type="ECO:0000256" key="7">
    <source>
        <dbReference type="ARBA" id="ARBA00022741"/>
    </source>
</evidence>
<dbReference type="InterPro" id="IPR056411">
    <property type="entry name" value="CysS_C"/>
</dbReference>
<dbReference type="InterPro" id="IPR024909">
    <property type="entry name" value="Cys-tRNA/MSH_ligase"/>
</dbReference>
<keyword evidence="8 12" id="KW-0862">Zinc</keyword>
<feature type="binding site" evidence="12">
    <location>
        <position position="244"/>
    </location>
    <ligand>
        <name>Zn(2+)</name>
        <dbReference type="ChEBI" id="CHEBI:29105"/>
    </ligand>
</feature>
<evidence type="ECO:0000256" key="1">
    <source>
        <dbReference type="ARBA" id="ARBA00004496"/>
    </source>
</evidence>
<evidence type="ECO:0000256" key="6">
    <source>
        <dbReference type="ARBA" id="ARBA00022723"/>
    </source>
</evidence>
<evidence type="ECO:0000256" key="8">
    <source>
        <dbReference type="ARBA" id="ARBA00022833"/>
    </source>
</evidence>